<dbReference type="InterPro" id="IPR051198">
    <property type="entry name" value="BchE-like"/>
</dbReference>
<keyword evidence="9" id="KW-1185">Reference proteome</keyword>
<dbReference type="STRING" id="85558.T45_06854"/>
<accession>L7FGH8</accession>
<dbReference type="GO" id="GO:0005829">
    <property type="term" value="C:cytosol"/>
    <property type="evidence" value="ECO:0007669"/>
    <property type="project" value="TreeGrafter"/>
</dbReference>
<comment type="cofactor">
    <cofactor evidence="1">
        <name>[4Fe-4S] cluster</name>
        <dbReference type="ChEBI" id="CHEBI:49883"/>
    </cofactor>
</comment>
<dbReference type="PANTHER" id="PTHR43409:SF7">
    <property type="entry name" value="BLL1977 PROTEIN"/>
    <property type="match status" value="1"/>
</dbReference>
<dbReference type="GeneID" id="97403766"/>
<dbReference type="Proteomes" id="UP000010931">
    <property type="component" value="Unassembled WGS sequence"/>
</dbReference>
<evidence type="ECO:0000256" key="2">
    <source>
        <dbReference type="ARBA" id="ARBA00022691"/>
    </source>
</evidence>
<keyword evidence="2" id="KW-0949">S-adenosyl-L-methionine</keyword>
<dbReference type="GO" id="GO:0003824">
    <property type="term" value="F:catalytic activity"/>
    <property type="evidence" value="ECO:0007669"/>
    <property type="project" value="InterPro"/>
</dbReference>
<comment type="caution">
    <text evidence="8">The sequence shown here is derived from an EMBL/GenBank/DDBJ whole genome shotgun (WGS) entry which is preliminary data.</text>
</comment>
<dbReference type="SFLD" id="SFLDG01082">
    <property type="entry name" value="B12-binding_domain_containing"/>
    <property type="match status" value="1"/>
</dbReference>
<dbReference type="Pfam" id="PF04055">
    <property type="entry name" value="Radical_SAM"/>
    <property type="match status" value="1"/>
</dbReference>
<keyword evidence="5" id="KW-0411">Iron-sulfur</keyword>
<dbReference type="GO" id="GO:0046872">
    <property type="term" value="F:metal ion binding"/>
    <property type="evidence" value="ECO:0007669"/>
    <property type="project" value="UniProtKB-KW"/>
</dbReference>
<evidence type="ECO:0000256" key="6">
    <source>
        <dbReference type="SAM" id="MobiDB-lite"/>
    </source>
</evidence>
<dbReference type="SMART" id="SM00729">
    <property type="entry name" value="Elp3"/>
    <property type="match status" value="1"/>
</dbReference>
<evidence type="ECO:0000256" key="3">
    <source>
        <dbReference type="ARBA" id="ARBA00022723"/>
    </source>
</evidence>
<dbReference type="InterPro" id="IPR006638">
    <property type="entry name" value="Elp3/MiaA/NifB-like_rSAM"/>
</dbReference>
<feature type="domain" description="Radical SAM core" evidence="7">
    <location>
        <begin position="301"/>
        <end position="535"/>
    </location>
</feature>
<keyword evidence="4" id="KW-0408">Iron</keyword>
<gene>
    <name evidence="8" type="ORF">STRTUCAR8_00891</name>
</gene>
<sequence>MPSSRSVDRTRTDVLLIFPPQTEARFFPYLSLPYLTGHLRRRARQVHQADLNIAVLHELLRCPTLLDDAVRAQDAGDDGTAASHWYHRAVADVFAAHIGELRAHVLHKESVGELGPHRAVRLATLALELLVRDTFLARTWQDLGRLDDAVRRAADEPPVASGVPVAVLHRLVTGLLGRHRPRVVGLSVAFFSQLAPALLIAAWVRQLAPDTRICLGGQQVMLRHDSLVRLPGVRATVDALCTTAGEEPLERWLDALDGTFPLAAVPGMTWLPRSDAGPRTGPPVTLRFRDLGPPDFTGLPFRSYLNDALELAIVSCVGCYWGRCAFCSYGNRSLPQGGYQQGTAAQIADAVEAVVRATGTRYVSVADENTNLRLILKAMRATRDRGIRVRFGVRSRLEAVLTDPAFCHDLSTAGCAMIAVGYEGTSQRLLDRLERGVRAADYQRILDNLAAAGIAVRFTVMGQVLDETPDEFEASLRFLVDNERRIDIDALELMVAEPGSRLVTGPQDYGLALDTSDRLAGNPELSYLAGRVGRPLAVRGGPTRTEALDRLIRTFRTVRPGRTNASAPSSPAPDDRRAPAVAALRPHPWVRTVPAHADDRTADRVTLADVVRERFYALPRTDVEQGADGLLTARTDRGSRLLARLADAAAGTPDPARSADPAPSARSSS</sequence>
<reference evidence="8 9" key="1">
    <citation type="journal article" date="2011" name="Plasmid">
        <title>Streptomyces turgidiscabies Car8 contains a modular pathogenicity island that shares virulence genes with other actinobacterial plant pathogens.</title>
        <authorList>
            <person name="Huguet-Tapia J.C."/>
            <person name="Badger J.H."/>
            <person name="Loria R."/>
            <person name="Pettis G.S."/>
        </authorList>
    </citation>
    <scope>NUCLEOTIDE SEQUENCE [LARGE SCALE GENOMIC DNA]</scope>
    <source>
        <strain evidence="8 9">Car8</strain>
    </source>
</reference>
<evidence type="ECO:0000313" key="8">
    <source>
        <dbReference type="EMBL" id="ELP69800.1"/>
    </source>
</evidence>
<dbReference type="PROSITE" id="PS51918">
    <property type="entry name" value="RADICAL_SAM"/>
    <property type="match status" value="1"/>
</dbReference>
<name>L7FGH8_STRT8</name>
<feature type="region of interest" description="Disordered" evidence="6">
    <location>
        <begin position="646"/>
        <end position="669"/>
    </location>
</feature>
<dbReference type="InterPro" id="IPR007197">
    <property type="entry name" value="rSAM"/>
</dbReference>
<dbReference type="InterPro" id="IPR058240">
    <property type="entry name" value="rSAM_sf"/>
</dbReference>
<evidence type="ECO:0000256" key="5">
    <source>
        <dbReference type="ARBA" id="ARBA00023014"/>
    </source>
</evidence>
<evidence type="ECO:0000259" key="7">
    <source>
        <dbReference type="PROSITE" id="PS51918"/>
    </source>
</evidence>
<evidence type="ECO:0000256" key="4">
    <source>
        <dbReference type="ARBA" id="ARBA00023004"/>
    </source>
</evidence>
<dbReference type="AlphaFoldDB" id="L7FGH8"/>
<evidence type="ECO:0000256" key="1">
    <source>
        <dbReference type="ARBA" id="ARBA00001966"/>
    </source>
</evidence>
<protein>
    <submittedName>
        <fullName evidence="8">Radical SAM domain protein</fullName>
    </submittedName>
</protein>
<dbReference type="EMBL" id="AEJB01000123">
    <property type="protein sequence ID" value="ELP69800.1"/>
    <property type="molecule type" value="Genomic_DNA"/>
</dbReference>
<dbReference type="SFLD" id="SFLDS00029">
    <property type="entry name" value="Radical_SAM"/>
    <property type="match status" value="1"/>
</dbReference>
<keyword evidence="3" id="KW-0479">Metal-binding</keyword>
<dbReference type="SUPFAM" id="SSF102114">
    <property type="entry name" value="Radical SAM enzymes"/>
    <property type="match status" value="1"/>
</dbReference>
<proteinExistence type="predicted"/>
<organism evidence="8 9">
    <name type="scientific">Streptomyces turgidiscabies (strain Car8)</name>
    <dbReference type="NCBI Taxonomy" id="698760"/>
    <lineage>
        <taxon>Bacteria</taxon>
        <taxon>Bacillati</taxon>
        <taxon>Actinomycetota</taxon>
        <taxon>Actinomycetes</taxon>
        <taxon>Kitasatosporales</taxon>
        <taxon>Streptomycetaceae</taxon>
        <taxon>Streptomyces</taxon>
    </lineage>
</organism>
<feature type="region of interest" description="Disordered" evidence="6">
    <location>
        <begin position="559"/>
        <end position="578"/>
    </location>
</feature>
<dbReference type="PATRIC" id="fig|698760.3.peg.1554"/>
<dbReference type="InterPro" id="IPR013785">
    <property type="entry name" value="Aldolase_TIM"/>
</dbReference>
<evidence type="ECO:0000313" key="9">
    <source>
        <dbReference type="Proteomes" id="UP000010931"/>
    </source>
</evidence>
<dbReference type="RefSeq" id="WP_006374947.1">
    <property type="nucleotide sequence ID" value="NZ_AEJB01000123.1"/>
</dbReference>
<dbReference type="GO" id="GO:0051536">
    <property type="term" value="F:iron-sulfur cluster binding"/>
    <property type="evidence" value="ECO:0007669"/>
    <property type="project" value="UniProtKB-KW"/>
</dbReference>
<dbReference type="PANTHER" id="PTHR43409">
    <property type="entry name" value="ANAEROBIC MAGNESIUM-PROTOPORPHYRIN IX MONOMETHYL ESTER CYCLASE-RELATED"/>
    <property type="match status" value="1"/>
</dbReference>
<dbReference type="Gene3D" id="3.20.20.70">
    <property type="entry name" value="Aldolase class I"/>
    <property type="match status" value="1"/>
</dbReference>